<feature type="domain" description="RNA polymerase sigma factor 70 region 4 type 2" evidence="6">
    <location>
        <begin position="110"/>
        <end position="160"/>
    </location>
</feature>
<dbReference type="KEGG" id="tsph:KIH39_23215"/>
<dbReference type="Pfam" id="PF04542">
    <property type="entry name" value="Sigma70_r2"/>
    <property type="match status" value="1"/>
</dbReference>
<dbReference type="EMBL" id="CP074694">
    <property type="protein sequence ID" value="QVL31719.1"/>
    <property type="molecule type" value="Genomic_DNA"/>
</dbReference>
<dbReference type="InterPro" id="IPR036388">
    <property type="entry name" value="WH-like_DNA-bd_sf"/>
</dbReference>
<dbReference type="SUPFAM" id="SSF88659">
    <property type="entry name" value="Sigma3 and sigma4 domains of RNA polymerase sigma factors"/>
    <property type="match status" value="1"/>
</dbReference>
<gene>
    <name evidence="7" type="ORF">KIH39_23215</name>
</gene>
<evidence type="ECO:0000313" key="8">
    <source>
        <dbReference type="Proteomes" id="UP000676194"/>
    </source>
</evidence>
<dbReference type="GO" id="GO:0016987">
    <property type="term" value="F:sigma factor activity"/>
    <property type="evidence" value="ECO:0007669"/>
    <property type="project" value="UniProtKB-KW"/>
</dbReference>
<feature type="domain" description="RNA polymerase sigma-70 region 2" evidence="5">
    <location>
        <begin position="16"/>
        <end position="77"/>
    </location>
</feature>
<dbReference type="AlphaFoldDB" id="A0A8E6B5M6"/>
<protein>
    <submittedName>
        <fullName evidence="7">Sigma-70 family RNA polymerase sigma factor</fullName>
    </submittedName>
</protein>
<evidence type="ECO:0000256" key="4">
    <source>
        <dbReference type="ARBA" id="ARBA00023163"/>
    </source>
</evidence>
<dbReference type="Gene3D" id="1.10.1740.10">
    <property type="match status" value="1"/>
</dbReference>
<dbReference type="InterPro" id="IPR013325">
    <property type="entry name" value="RNA_pol_sigma_r2"/>
</dbReference>
<dbReference type="GO" id="GO:0006352">
    <property type="term" value="P:DNA-templated transcription initiation"/>
    <property type="evidence" value="ECO:0007669"/>
    <property type="project" value="InterPro"/>
</dbReference>
<evidence type="ECO:0000259" key="6">
    <source>
        <dbReference type="Pfam" id="PF08281"/>
    </source>
</evidence>
<dbReference type="Proteomes" id="UP000676194">
    <property type="component" value="Chromosome"/>
</dbReference>
<dbReference type="InterPro" id="IPR007627">
    <property type="entry name" value="RNA_pol_sigma70_r2"/>
</dbReference>
<dbReference type="RefSeq" id="WP_213495889.1">
    <property type="nucleotide sequence ID" value="NZ_CP074694.1"/>
</dbReference>
<keyword evidence="3" id="KW-0731">Sigma factor</keyword>
<dbReference type="SUPFAM" id="SSF88946">
    <property type="entry name" value="Sigma2 domain of RNA polymerase sigma factors"/>
    <property type="match status" value="1"/>
</dbReference>
<keyword evidence="8" id="KW-1185">Reference proteome</keyword>
<dbReference type="Pfam" id="PF08281">
    <property type="entry name" value="Sigma70_r4_2"/>
    <property type="match status" value="1"/>
</dbReference>
<dbReference type="PANTHER" id="PTHR43133">
    <property type="entry name" value="RNA POLYMERASE ECF-TYPE SIGMA FACTO"/>
    <property type="match status" value="1"/>
</dbReference>
<evidence type="ECO:0000259" key="5">
    <source>
        <dbReference type="Pfam" id="PF04542"/>
    </source>
</evidence>
<organism evidence="7 8">
    <name type="scientific">Telmatocola sphagniphila</name>
    <dbReference type="NCBI Taxonomy" id="1123043"/>
    <lineage>
        <taxon>Bacteria</taxon>
        <taxon>Pseudomonadati</taxon>
        <taxon>Planctomycetota</taxon>
        <taxon>Planctomycetia</taxon>
        <taxon>Gemmatales</taxon>
        <taxon>Gemmataceae</taxon>
    </lineage>
</organism>
<keyword evidence="2" id="KW-0805">Transcription regulation</keyword>
<comment type="similarity">
    <text evidence="1">Belongs to the sigma-70 factor family. ECF subfamily.</text>
</comment>
<evidence type="ECO:0000256" key="3">
    <source>
        <dbReference type="ARBA" id="ARBA00023082"/>
    </source>
</evidence>
<dbReference type="InterPro" id="IPR014284">
    <property type="entry name" value="RNA_pol_sigma-70_dom"/>
</dbReference>
<proteinExistence type="inferred from homology"/>
<sequence>MELPERRQFEQATLPHLDAAYNLARWLTQDEHAAEDVVQEAFLRAARYFGSFRGGDGRAWLLGVVRRASFDWLSKQRSPGTLLYSEDIHDRGDESSNPVFLAIRKCEEALVRQALEELAPQLREVIVLRELEGLSYQEIAAVTEVPIGTVMSRLSRGRHQLHRLLTASPEGEPK</sequence>
<dbReference type="CDD" id="cd06171">
    <property type="entry name" value="Sigma70_r4"/>
    <property type="match status" value="1"/>
</dbReference>
<dbReference type="InterPro" id="IPR039425">
    <property type="entry name" value="RNA_pol_sigma-70-like"/>
</dbReference>
<dbReference type="GO" id="GO:0003677">
    <property type="term" value="F:DNA binding"/>
    <property type="evidence" value="ECO:0007669"/>
    <property type="project" value="InterPro"/>
</dbReference>
<keyword evidence="4" id="KW-0804">Transcription</keyword>
<dbReference type="NCBIfam" id="TIGR02937">
    <property type="entry name" value="sigma70-ECF"/>
    <property type="match status" value="1"/>
</dbReference>
<dbReference type="PANTHER" id="PTHR43133:SF25">
    <property type="entry name" value="RNA POLYMERASE SIGMA FACTOR RFAY-RELATED"/>
    <property type="match status" value="1"/>
</dbReference>
<name>A0A8E6B5M6_9BACT</name>
<accession>A0A8E6B5M6</accession>
<reference evidence="7" key="1">
    <citation type="submission" date="2021-05" db="EMBL/GenBank/DDBJ databases">
        <title>Complete genome sequence of the cellulolytic planctomycete Telmatocola sphagniphila SP2T and characterization of the first cellulase from planctomycetes.</title>
        <authorList>
            <person name="Rakitin A.L."/>
            <person name="Beletsky A.V."/>
            <person name="Naumoff D.G."/>
            <person name="Kulichevskaya I.S."/>
            <person name="Mardanov A.V."/>
            <person name="Ravin N.V."/>
            <person name="Dedysh S.N."/>
        </authorList>
    </citation>
    <scope>NUCLEOTIDE SEQUENCE</scope>
    <source>
        <strain evidence="7">SP2T</strain>
    </source>
</reference>
<evidence type="ECO:0000256" key="1">
    <source>
        <dbReference type="ARBA" id="ARBA00010641"/>
    </source>
</evidence>
<evidence type="ECO:0000313" key="7">
    <source>
        <dbReference type="EMBL" id="QVL31719.1"/>
    </source>
</evidence>
<dbReference type="InterPro" id="IPR013324">
    <property type="entry name" value="RNA_pol_sigma_r3/r4-like"/>
</dbReference>
<dbReference type="InterPro" id="IPR013249">
    <property type="entry name" value="RNA_pol_sigma70_r4_t2"/>
</dbReference>
<dbReference type="Gene3D" id="1.10.10.10">
    <property type="entry name" value="Winged helix-like DNA-binding domain superfamily/Winged helix DNA-binding domain"/>
    <property type="match status" value="1"/>
</dbReference>
<evidence type="ECO:0000256" key="2">
    <source>
        <dbReference type="ARBA" id="ARBA00023015"/>
    </source>
</evidence>